<name>A0A0C2D5C8_9BACT</name>
<reference evidence="2 3" key="1">
    <citation type="submission" date="2014-12" db="EMBL/GenBank/DDBJ databases">
        <title>Genome assembly of Enhygromyxa salina DSM 15201.</title>
        <authorList>
            <person name="Sharma G."/>
            <person name="Subramanian S."/>
        </authorList>
    </citation>
    <scope>NUCLEOTIDE SEQUENCE [LARGE SCALE GENOMIC DNA]</scope>
    <source>
        <strain evidence="2 3">DSM 15201</strain>
    </source>
</reference>
<evidence type="ECO:0000313" key="2">
    <source>
        <dbReference type="EMBL" id="KIG15217.1"/>
    </source>
</evidence>
<sequence length="60" mass="6554">MGRSRQAWAVCQQPLDPCFNLHRWRHRTVSARGGRAPNLAGEPKRSPGGPTAVWACLGST</sequence>
<dbReference type="Proteomes" id="UP000031599">
    <property type="component" value="Unassembled WGS sequence"/>
</dbReference>
<comment type="caution">
    <text evidence="2">The sequence shown here is derived from an EMBL/GenBank/DDBJ whole genome shotgun (WGS) entry which is preliminary data.</text>
</comment>
<evidence type="ECO:0000256" key="1">
    <source>
        <dbReference type="SAM" id="MobiDB-lite"/>
    </source>
</evidence>
<dbReference type="EMBL" id="JMCC02000058">
    <property type="protein sequence ID" value="KIG15217.1"/>
    <property type="molecule type" value="Genomic_DNA"/>
</dbReference>
<gene>
    <name evidence="2" type="ORF">DB30_05761</name>
</gene>
<proteinExistence type="predicted"/>
<feature type="region of interest" description="Disordered" evidence="1">
    <location>
        <begin position="31"/>
        <end position="50"/>
    </location>
</feature>
<dbReference type="AlphaFoldDB" id="A0A0C2D5C8"/>
<evidence type="ECO:0000313" key="3">
    <source>
        <dbReference type="Proteomes" id="UP000031599"/>
    </source>
</evidence>
<accession>A0A0C2D5C8</accession>
<protein>
    <submittedName>
        <fullName evidence="2">Uncharacterized protein</fullName>
    </submittedName>
</protein>
<organism evidence="2 3">
    <name type="scientific">Enhygromyxa salina</name>
    <dbReference type="NCBI Taxonomy" id="215803"/>
    <lineage>
        <taxon>Bacteria</taxon>
        <taxon>Pseudomonadati</taxon>
        <taxon>Myxococcota</taxon>
        <taxon>Polyangia</taxon>
        <taxon>Nannocystales</taxon>
        <taxon>Nannocystaceae</taxon>
        <taxon>Enhygromyxa</taxon>
    </lineage>
</organism>